<dbReference type="RefSeq" id="XP_073773651.1">
    <property type="nucleotide sequence ID" value="XM_073917550.1"/>
</dbReference>
<keyword evidence="1" id="KW-1185">Reference proteome</keyword>
<organism evidence="1 2">
    <name type="scientific">Danio rerio</name>
    <name type="common">Zebrafish</name>
    <name type="synonym">Brachydanio rerio</name>
    <dbReference type="NCBI Taxonomy" id="7955"/>
    <lineage>
        <taxon>Eukaryota</taxon>
        <taxon>Metazoa</taxon>
        <taxon>Chordata</taxon>
        <taxon>Craniata</taxon>
        <taxon>Vertebrata</taxon>
        <taxon>Euteleostomi</taxon>
        <taxon>Actinopterygii</taxon>
        <taxon>Neopterygii</taxon>
        <taxon>Teleostei</taxon>
        <taxon>Ostariophysi</taxon>
        <taxon>Cypriniformes</taxon>
        <taxon>Danionidae</taxon>
        <taxon>Danioninae</taxon>
        <taxon>Danio</taxon>
    </lineage>
</organism>
<sequence>MEQSASSCMRSPHTGGALWGCVRSPHSGGSGAGIQPYQQAPFALHQKHDFLAYTDFSSSCLVPAPHAYPREDRLYPETHSGYQRTEWQFSPCEPRGRGQEPCQGAAEAVGAEMDSAGGDRLAGAVTGCLEGDYSPQSVPAVDTEKKSSKRKREVTGESVVSKQTDEVEESERRTARISSRP</sequence>
<proteinExistence type="predicted"/>
<protein>
    <submittedName>
        <fullName evidence="2">Homeobox protein MOX-1 isoform X1</fullName>
    </submittedName>
</protein>
<accession>A0AC58GV92</accession>
<evidence type="ECO:0000313" key="1">
    <source>
        <dbReference type="Proteomes" id="UP000000437"/>
    </source>
</evidence>
<evidence type="ECO:0000313" key="2">
    <source>
        <dbReference type="RefSeq" id="XP_073773651.1"/>
    </source>
</evidence>
<dbReference type="Proteomes" id="UP000000437">
    <property type="component" value="Chromosome 12"/>
</dbReference>
<reference evidence="2" key="1">
    <citation type="submission" date="2025-08" db="UniProtKB">
        <authorList>
            <consortium name="RefSeq"/>
        </authorList>
    </citation>
    <scope>IDENTIFICATION</scope>
    <source>
        <strain evidence="2">Tuebingen</strain>
        <tissue evidence="2">Fibroblasts and whole tissue</tissue>
    </source>
</reference>
<gene>
    <name evidence="2" type="primary">meox1</name>
    <name evidence="2" type="synonym">choker</name>
    <name evidence="2" type="synonym">id:ibd2838</name>
    <name evidence="2" type="synonym">mox</name>
    <name evidence="2" type="synonym">mox2</name>
    <name evidence="2" type="synonym">zgc:92343</name>
</gene>
<keyword evidence="2" id="KW-0371">Homeobox</keyword>
<keyword evidence="2" id="KW-0238">DNA-binding</keyword>
<name>A0AC58GV92_DANRE</name>